<evidence type="ECO:0000313" key="6">
    <source>
        <dbReference type="WBParaSite" id="ECPE_0001303001-mRNA-1"/>
    </source>
</evidence>
<keyword evidence="5" id="KW-1185">Reference proteome</keyword>
<organism evidence="6">
    <name type="scientific">Echinostoma caproni</name>
    <dbReference type="NCBI Taxonomy" id="27848"/>
    <lineage>
        <taxon>Eukaryota</taxon>
        <taxon>Metazoa</taxon>
        <taxon>Spiralia</taxon>
        <taxon>Lophotrochozoa</taxon>
        <taxon>Platyhelminthes</taxon>
        <taxon>Trematoda</taxon>
        <taxon>Digenea</taxon>
        <taxon>Plagiorchiida</taxon>
        <taxon>Echinostomata</taxon>
        <taxon>Echinostomatoidea</taxon>
        <taxon>Echinostomatidae</taxon>
        <taxon>Echinostoma</taxon>
    </lineage>
</organism>
<feature type="region of interest" description="Disordered" evidence="1">
    <location>
        <begin position="118"/>
        <end position="158"/>
    </location>
</feature>
<dbReference type="EMBL" id="UZAN01054058">
    <property type="protein sequence ID" value="VDP90264.1"/>
    <property type="molecule type" value="Genomic_DNA"/>
</dbReference>
<evidence type="ECO:0000256" key="1">
    <source>
        <dbReference type="SAM" id="MobiDB-lite"/>
    </source>
</evidence>
<evidence type="ECO:0000313" key="4">
    <source>
        <dbReference type="EMBL" id="VDP90264.1"/>
    </source>
</evidence>
<keyword evidence="2" id="KW-0472">Membrane</keyword>
<sequence>MHPRNVAFLIIGLCIWTVNTADTCLKEYTASASEQHFTVKTGIVGCQALVKPTDGKKAMVYLKVSGTGSATECVQLASGDTKTSICATPNKNTFNSTDQIEVGTDLGASSTTVTMTTTTTTTTTTKTTTTTAAKPSGPDPSPPGSSEAAGVLKARKKRSTPRNTDITVYYMLDGAALFTPSLGLLLFTILNLLSVNCLRGIA</sequence>
<evidence type="ECO:0000256" key="2">
    <source>
        <dbReference type="SAM" id="Phobius"/>
    </source>
</evidence>
<protein>
    <submittedName>
        <fullName evidence="6">Mucin-1-like</fullName>
    </submittedName>
</protein>
<keyword evidence="3" id="KW-0732">Signal</keyword>
<gene>
    <name evidence="4" type="ORF">ECPE_LOCUS12992</name>
</gene>
<dbReference type="AlphaFoldDB" id="A0A183B1A7"/>
<feature type="chain" id="PRO_5043138293" evidence="3">
    <location>
        <begin position="22"/>
        <end position="202"/>
    </location>
</feature>
<proteinExistence type="predicted"/>
<feature type="transmembrane region" description="Helical" evidence="2">
    <location>
        <begin position="168"/>
        <end position="193"/>
    </location>
</feature>
<reference evidence="6" key="1">
    <citation type="submission" date="2016-06" db="UniProtKB">
        <authorList>
            <consortium name="WormBaseParasite"/>
        </authorList>
    </citation>
    <scope>IDENTIFICATION</scope>
</reference>
<keyword evidence="2" id="KW-0812">Transmembrane</keyword>
<feature type="compositionally biased region" description="Low complexity" evidence="1">
    <location>
        <begin position="118"/>
        <end position="136"/>
    </location>
</feature>
<evidence type="ECO:0000313" key="5">
    <source>
        <dbReference type="Proteomes" id="UP000272942"/>
    </source>
</evidence>
<feature type="signal peptide" evidence="3">
    <location>
        <begin position="1"/>
        <end position="21"/>
    </location>
</feature>
<evidence type="ECO:0000256" key="3">
    <source>
        <dbReference type="SAM" id="SignalP"/>
    </source>
</evidence>
<reference evidence="4 5" key="2">
    <citation type="submission" date="2018-11" db="EMBL/GenBank/DDBJ databases">
        <authorList>
            <consortium name="Pathogen Informatics"/>
        </authorList>
    </citation>
    <scope>NUCLEOTIDE SEQUENCE [LARGE SCALE GENOMIC DNA]</scope>
    <source>
        <strain evidence="4 5">Egypt</strain>
    </source>
</reference>
<accession>A0A183B1A7</accession>
<keyword evidence="2" id="KW-1133">Transmembrane helix</keyword>
<dbReference type="Proteomes" id="UP000272942">
    <property type="component" value="Unassembled WGS sequence"/>
</dbReference>
<name>A0A183B1A7_9TREM</name>
<dbReference type="WBParaSite" id="ECPE_0001303001-mRNA-1">
    <property type="protein sequence ID" value="ECPE_0001303001-mRNA-1"/>
    <property type="gene ID" value="ECPE_0001303001"/>
</dbReference>